<feature type="transmembrane region" description="Helical" evidence="6">
    <location>
        <begin position="1940"/>
        <end position="1958"/>
    </location>
</feature>
<feature type="region of interest" description="Disordered" evidence="5">
    <location>
        <begin position="1"/>
        <end position="283"/>
    </location>
</feature>
<feature type="compositionally biased region" description="Low complexity" evidence="5">
    <location>
        <begin position="249"/>
        <end position="272"/>
    </location>
</feature>
<feature type="transmembrane region" description="Helical" evidence="6">
    <location>
        <begin position="1901"/>
        <end position="1920"/>
    </location>
</feature>
<dbReference type="InterPro" id="IPR056287">
    <property type="entry name" value="PH_AIR9"/>
</dbReference>
<evidence type="ECO:0000256" key="5">
    <source>
        <dbReference type="SAM" id="MobiDB-lite"/>
    </source>
</evidence>
<dbReference type="Gene3D" id="2.60.40.2700">
    <property type="match status" value="2"/>
</dbReference>
<keyword evidence="11" id="KW-1185">Reference proteome</keyword>
<dbReference type="FunFam" id="3.80.10.10:FF:000328">
    <property type="entry name" value="187-kDa microtubule-associated protein AIR9"/>
    <property type="match status" value="1"/>
</dbReference>
<dbReference type="GO" id="GO:0005886">
    <property type="term" value="C:plasma membrane"/>
    <property type="evidence" value="ECO:0007669"/>
    <property type="project" value="TreeGrafter"/>
</dbReference>
<keyword evidence="3 6" id="KW-1133">Transmembrane helix</keyword>
<accession>A0A9Q1M5U1</accession>
<evidence type="ECO:0000256" key="2">
    <source>
        <dbReference type="ARBA" id="ARBA00022692"/>
    </source>
</evidence>
<keyword evidence="2 6" id="KW-0812">Transmembrane</keyword>
<feature type="transmembrane region" description="Helical" evidence="6">
    <location>
        <begin position="2085"/>
        <end position="2105"/>
    </location>
</feature>
<gene>
    <name evidence="10" type="ORF">K7X08_033026</name>
</gene>
<feature type="domain" description="AIR9-like A9" evidence="8">
    <location>
        <begin position="1020"/>
        <end position="1098"/>
    </location>
</feature>
<dbReference type="Gene3D" id="1.20.1740.10">
    <property type="entry name" value="Amino acid/polyamine transporter I"/>
    <property type="match status" value="2"/>
</dbReference>
<organism evidence="10 11">
    <name type="scientific">Anisodus acutangulus</name>
    <dbReference type="NCBI Taxonomy" id="402998"/>
    <lineage>
        <taxon>Eukaryota</taxon>
        <taxon>Viridiplantae</taxon>
        <taxon>Streptophyta</taxon>
        <taxon>Embryophyta</taxon>
        <taxon>Tracheophyta</taxon>
        <taxon>Spermatophyta</taxon>
        <taxon>Magnoliopsida</taxon>
        <taxon>eudicotyledons</taxon>
        <taxon>Gunneridae</taxon>
        <taxon>Pentapetalae</taxon>
        <taxon>asterids</taxon>
        <taxon>lamiids</taxon>
        <taxon>Solanales</taxon>
        <taxon>Solanaceae</taxon>
        <taxon>Solanoideae</taxon>
        <taxon>Hyoscyameae</taxon>
        <taxon>Anisodus</taxon>
    </lineage>
</organism>
<evidence type="ECO:0000256" key="4">
    <source>
        <dbReference type="ARBA" id="ARBA00023136"/>
    </source>
</evidence>
<feature type="transmembrane region" description="Helical" evidence="6">
    <location>
        <begin position="1783"/>
        <end position="1802"/>
    </location>
</feature>
<feature type="compositionally biased region" description="Low complexity" evidence="5">
    <location>
        <begin position="207"/>
        <end position="234"/>
    </location>
</feature>
<feature type="domain" description="AIR9-like A9" evidence="8">
    <location>
        <begin position="1326"/>
        <end position="1392"/>
    </location>
</feature>
<dbReference type="Pfam" id="PF23218">
    <property type="entry name" value="PH_AIR9"/>
    <property type="match status" value="1"/>
</dbReference>
<evidence type="ECO:0000259" key="9">
    <source>
        <dbReference type="Pfam" id="PF23218"/>
    </source>
</evidence>
<feature type="domain" description="AIR9-like A9" evidence="8">
    <location>
        <begin position="817"/>
        <end position="909"/>
    </location>
</feature>
<comment type="caution">
    <text evidence="10">The sequence shown here is derived from an EMBL/GenBank/DDBJ whole genome shotgun (WGS) entry which is preliminary data.</text>
</comment>
<dbReference type="Proteomes" id="UP001152561">
    <property type="component" value="Unassembled WGS sequence"/>
</dbReference>
<evidence type="ECO:0000256" key="3">
    <source>
        <dbReference type="ARBA" id="ARBA00022989"/>
    </source>
</evidence>
<keyword evidence="4 6" id="KW-0472">Membrane</keyword>
<feature type="domain" description="AIR9-like A9" evidence="8">
    <location>
        <begin position="1114"/>
        <end position="1197"/>
    </location>
</feature>
<protein>
    <submittedName>
        <fullName evidence="10">Uncharacterized protein</fullName>
    </submittedName>
</protein>
<dbReference type="Pfam" id="PF23197">
    <property type="entry name" value="IG_AIR9"/>
    <property type="match status" value="10"/>
</dbReference>
<evidence type="ECO:0000313" key="10">
    <source>
        <dbReference type="EMBL" id="KAJ8549319.1"/>
    </source>
</evidence>
<dbReference type="GO" id="GO:0009506">
    <property type="term" value="C:plasmodesma"/>
    <property type="evidence" value="ECO:0007669"/>
    <property type="project" value="TreeGrafter"/>
</dbReference>
<dbReference type="PROSITE" id="PS51450">
    <property type="entry name" value="LRR"/>
    <property type="match status" value="1"/>
</dbReference>
<feature type="transmembrane region" description="Helical" evidence="6">
    <location>
        <begin position="1823"/>
        <end position="1844"/>
    </location>
</feature>
<dbReference type="InterPro" id="IPR001611">
    <property type="entry name" value="Leu-rich_rpt"/>
</dbReference>
<feature type="transmembrane region" description="Helical" evidence="6">
    <location>
        <begin position="2117"/>
        <end position="2137"/>
    </location>
</feature>
<feature type="transmembrane region" description="Helical" evidence="6">
    <location>
        <begin position="1970"/>
        <end position="1990"/>
    </location>
</feature>
<dbReference type="SUPFAM" id="SSF52075">
    <property type="entry name" value="Outer arm dynein light chain 1"/>
    <property type="match status" value="1"/>
</dbReference>
<dbReference type="Pfam" id="PF13906">
    <property type="entry name" value="AA_permease_C"/>
    <property type="match status" value="1"/>
</dbReference>
<feature type="domain" description="AIR9-like A9" evidence="8">
    <location>
        <begin position="920"/>
        <end position="1006"/>
    </location>
</feature>
<feature type="transmembrane region" description="Helical" evidence="6">
    <location>
        <begin position="1875"/>
        <end position="1894"/>
    </location>
</feature>
<comment type="subcellular location">
    <subcellularLocation>
        <location evidence="1">Membrane</location>
        <topology evidence="1">Multi-pass membrane protein</topology>
    </subcellularLocation>
</comment>
<feature type="compositionally biased region" description="Basic and acidic residues" evidence="5">
    <location>
        <begin position="1"/>
        <end position="10"/>
    </location>
</feature>
<dbReference type="InterPro" id="IPR002293">
    <property type="entry name" value="AA/rel_permease1"/>
</dbReference>
<dbReference type="InterPro" id="IPR056284">
    <property type="entry name" value="AIR9-like_A9"/>
</dbReference>
<dbReference type="InterPro" id="IPR032675">
    <property type="entry name" value="LRR_dom_sf"/>
</dbReference>
<feature type="domain" description="AIR9 PH-like" evidence="9">
    <location>
        <begin position="1629"/>
        <end position="1724"/>
    </location>
</feature>
<dbReference type="PANTHER" id="PTHR31149">
    <property type="entry name" value="EXPRESSED PROTEIN"/>
    <property type="match status" value="1"/>
</dbReference>
<reference evidence="11" key="1">
    <citation type="journal article" date="2023" name="Proc. Natl. Acad. Sci. U.S.A.">
        <title>Genomic and structural basis for evolution of tropane alkaloid biosynthesis.</title>
        <authorList>
            <person name="Wanga Y.-J."/>
            <person name="Taina T."/>
            <person name="Yua J.-Y."/>
            <person name="Lia J."/>
            <person name="Xua B."/>
            <person name="Chenc J."/>
            <person name="D'Auriad J.C."/>
            <person name="Huanga J.-P."/>
            <person name="Huanga S.-X."/>
        </authorList>
    </citation>
    <scope>NUCLEOTIDE SEQUENCE [LARGE SCALE GENOMIC DNA]</scope>
    <source>
        <strain evidence="11">cv. KIB-2019</strain>
    </source>
</reference>
<name>A0A9Q1M5U1_9SOLA</name>
<feature type="transmembrane region" description="Helical" evidence="6">
    <location>
        <begin position="2031"/>
        <end position="2049"/>
    </location>
</feature>
<proteinExistence type="predicted"/>
<dbReference type="GO" id="GO:0022857">
    <property type="term" value="F:transmembrane transporter activity"/>
    <property type="evidence" value="ECO:0007669"/>
    <property type="project" value="InterPro"/>
</dbReference>
<dbReference type="PANTHER" id="PTHR31149:SF11">
    <property type="entry name" value="187-KDA MICROTUBULE-ASSOCIATED PROTEIN AIR9"/>
    <property type="match status" value="1"/>
</dbReference>
<evidence type="ECO:0000259" key="7">
    <source>
        <dbReference type="Pfam" id="PF13906"/>
    </source>
</evidence>
<feature type="domain" description="AIR9-like A9" evidence="8">
    <location>
        <begin position="526"/>
        <end position="614"/>
    </location>
</feature>
<dbReference type="OrthoDB" id="1904536at2759"/>
<feature type="compositionally biased region" description="Polar residues" evidence="5">
    <location>
        <begin position="55"/>
        <end position="69"/>
    </location>
</feature>
<feature type="domain" description="AIR9-like A9" evidence="8">
    <location>
        <begin position="1212"/>
        <end position="1299"/>
    </location>
</feature>
<feature type="domain" description="AIR9-like A9" evidence="8">
    <location>
        <begin position="626"/>
        <end position="712"/>
    </location>
</feature>
<evidence type="ECO:0000256" key="1">
    <source>
        <dbReference type="ARBA" id="ARBA00004141"/>
    </source>
</evidence>
<dbReference type="Pfam" id="PF13520">
    <property type="entry name" value="AA_permease_2"/>
    <property type="match status" value="1"/>
</dbReference>
<evidence type="ECO:0000313" key="11">
    <source>
        <dbReference type="Proteomes" id="UP001152561"/>
    </source>
</evidence>
<feature type="transmembrane region" description="Helical" evidence="6">
    <location>
        <begin position="2055"/>
        <end position="2073"/>
    </location>
</feature>
<sequence>MDDLVLKSNEDSVEESQGPEITEKPSLPQDFVEQTQSSESLKQSSAESVKKSRTVRTSLTTQNGVTNAGTVKRRTGIADGTDSSSPRGVKSSLTKSTVSSTSRLSGTTPATRSSTGGLPEKQPVTVTKRPSGNVGSGTAKKTSSLATDPIRRSLPEMRKNTLPSTNAKTTTRSSISETRRSVPISPLAKTPRASVSSDASKQESVKKTSVSSPSLSSARRSASTSLDSTASSVSIRKLTTKLSSPAARSPSVSTGSKASSSSKLLDKSTSSSSRKKGGTLESRGSRLIMLPQVEIKAGDDVRLDLRGHRIRSLNNGGLNLSPTLEFVYLRDNLLSVLDGIEILTRVKVLDLSFNDFKGPGFGPLENCKALQQLYLAGNQITSLISLPELPNLEFLSVAQNKLKSLSMASQPRLQVLAASKNKISTLKGFPYLPSLEHLRVEENPILKMPHLEAASILLVGPTLKKFNDRDLSREEVALAKHYPSHTPVCIRGGWEFCHPEQAVDSTFHFLLEQWKEQLPHGFLLKEAFIDRPFEEDACYCHFNFVKDEAESTDSGINLKYQWFIGERTPSNFREKHGATKEFYWPKHEDIGRILKVECTPKLGETEYPTIFAISSPVSPGTGHPKVLKIEVCGDLLEGNIIRGHAEIAWCGGTPGKSISSWLRKKWNSSPVVIAGAEEEEYQLTLDDVDSCLVFMYTPMTEEGAKGEPQYAITDYVKAAPPSVSDVQISGDVVEGNAIKGVGKYFGGREGPSKFEWSREDKDTGEFVLVSSGTNEYTLAKEDVGWCLTFAYVPVNFEGQEGKSVSIVSQKVKQAPPKVTNVKIIGELKEGSKITVTGIVTGGTEGASRVQWFKTSSSIFEGESYLDALSTSKIAKALRIPLGAVGYYIVAKFTPMTPDGEAGEPVYVISERAAETLPPSLNFLSLTGDYAEGGIMTASYGYIGGHEGKSIYNWYLHEVENDSGAIIPEFSGVLQYRITKDAIGKFIYFKCTPVRNDGTVGEPRTCMGQERVRPGTPRFLSLQIAGTAVEGTTLSVEKKYWGGEEGDSVYRWFRTSSSGTNIEVNDAMTSSYKLSIDDIGFLISVSCEPVRNDWARGPIVLSEQVGPIVPGPPTCHSLEFQGSLVEGERVSFVASYSGGEKGECVHEWFRVNPDGVKDKISCDEFLDLTLEDVGKCIELIYTPIRKDALKGSCRSILSCQVAPGDPIGVELSIPECCEGETVVPKRRYFGGQEGDGEYVWYRSKNKLHESALLNLPGATEDLHICARTLTYKPMLEDVGAYLSLYWLPIRIDGKSGNPLASVCESPVSPAFPVVSNVRVKELSSSSYLGEGEYFGGHEGSSLFSWYRETDEGTITLINGACSKTYEVVDEDYNCLLLFGCTPVRSDSVIGELRLSEPTHVILPDIPRIETLALTGKAVEGDILTAIEIIPKSEIQERVWAKYKTDIKYTWFISTETGNNKSFEPLPSQRSCSYRLRFEDIGRSLRCECIVSDVFGRSSDPVYAETPSVSPGIPRMDKLEIEGRGFHTNLYAFRGVYSGGKEGKSKIQWLRSMVGSPDLISIPGETGRMYEANVDDVGYRLVVIYTPVREDGFEGHSVSASTDPIAIEPDVLKEVKQKLETGSVKFEALCDKDQSTKKVPGMGNLERRILEVNRKRVKVVKPGSKTSFPTTEVRGTYAPPFHVELFRNDQHRLRIVVDSESEVDLLVQTRHLRDIVVLVIRGLAQRTKWLMAMAKMLIKGIVALRETKTKLKDRVLSRSTDQLELHEMHDRSQHQMKKSLNWFDLFWFGIGVSAMLSVLCYTEFSVELPVAGGSFAYLRVELDDFIAFIAAGNILFEYIVAGASVARSWTAYYMTLCNHKPDDFRINVSSLAEGYNHLDPIAIVVSMAICVGASLSMKGSSRFNSVMTILHVIVMVFILIVGPTQANLANYSNFAPYGARGVLKAAAMLFFAYVGFDGVATLGEEVKNPGNPVTAAVVMTVANCIMAFFTSLDILANVVSIATLFVFSLVPLALLVRRYYASGETSDKDRNKLIMFLVLITLSSIVTDVFWAISENTWIGCIISAGVWFFATLGLNLTLKEARKPKVWGLPLMPWIPSASIAINVFIMSSIDGASFVRFSVWTAILLVYYLLVGLHATYDAAKEIESKGTNSTTDIEAIAARNSALE</sequence>
<dbReference type="InterPro" id="IPR029485">
    <property type="entry name" value="CAT_C"/>
</dbReference>
<feature type="domain" description="Cationic amino acid transporter C-terminal" evidence="7">
    <location>
        <begin position="2086"/>
        <end position="2135"/>
    </location>
</feature>
<feature type="transmembrane region" description="Helical" evidence="6">
    <location>
        <begin position="1996"/>
        <end position="2019"/>
    </location>
</feature>
<evidence type="ECO:0000259" key="8">
    <source>
        <dbReference type="Pfam" id="PF23197"/>
    </source>
</evidence>
<evidence type="ECO:0000256" key="6">
    <source>
        <dbReference type="SAM" id="Phobius"/>
    </source>
</evidence>
<dbReference type="Gene3D" id="3.80.10.10">
    <property type="entry name" value="Ribonuclease Inhibitor"/>
    <property type="match status" value="1"/>
</dbReference>
<feature type="compositionally biased region" description="Low complexity" evidence="5">
    <location>
        <begin position="33"/>
        <end position="47"/>
    </location>
</feature>
<dbReference type="EMBL" id="JAJAGQ010000011">
    <property type="protein sequence ID" value="KAJ8549319.1"/>
    <property type="molecule type" value="Genomic_DNA"/>
</dbReference>
<feature type="domain" description="AIR9-like A9" evidence="8">
    <location>
        <begin position="722"/>
        <end position="808"/>
    </location>
</feature>
<feature type="domain" description="AIR9-like A9" evidence="8">
    <location>
        <begin position="1514"/>
        <end position="1599"/>
    </location>
</feature>
<feature type="compositionally biased region" description="Basic and acidic residues" evidence="5">
    <location>
        <begin position="149"/>
        <end position="159"/>
    </location>
</feature>
<feature type="compositionally biased region" description="Low complexity" evidence="5">
    <location>
        <begin position="88"/>
        <end position="108"/>
    </location>
</feature>